<dbReference type="InterPro" id="IPR013087">
    <property type="entry name" value="Znf_C2H2_type"/>
</dbReference>
<dbReference type="PANTHER" id="PTHR24379">
    <property type="entry name" value="KRAB AND ZINC FINGER DOMAIN-CONTAINING"/>
    <property type="match status" value="1"/>
</dbReference>
<feature type="domain" description="C2H2-type" evidence="7">
    <location>
        <begin position="454"/>
        <end position="481"/>
    </location>
</feature>
<evidence type="ECO:0000256" key="2">
    <source>
        <dbReference type="ARBA" id="ARBA00022737"/>
    </source>
</evidence>
<feature type="domain" description="C2H2-type" evidence="7">
    <location>
        <begin position="846"/>
        <end position="873"/>
    </location>
</feature>
<evidence type="ECO:0000256" key="4">
    <source>
        <dbReference type="ARBA" id="ARBA00022833"/>
    </source>
</evidence>
<gene>
    <name evidence="8" type="ORF">OTU49_001534</name>
</gene>
<keyword evidence="4" id="KW-0862">Zinc</keyword>
<feature type="region of interest" description="Disordered" evidence="6">
    <location>
        <begin position="121"/>
        <end position="147"/>
    </location>
</feature>
<feature type="region of interest" description="Disordered" evidence="6">
    <location>
        <begin position="1551"/>
        <end position="1603"/>
    </location>
</feature>
<evidence type="ECO:0000256" key="1">
    <source>
        <dbReference type="ARBA" id="ARBA00022723"/>
    </source>
</evidence>
<feature type="region of interest" description="Disordered" evidence="6">
    <location>
        <begin position="1329"/>
        <end position="1349"/>
    </location>
</feature>
<feature type="domain" description="C2H2-type" evidence="7">
    <location>
        <begin position="791"/>
        <end position="818"/>
    </location>
</feature>
<evidence type="ECO:0000256" key="5">
    <source>
        <dbReference type="PROSITE-ProRule" id="PRU00042"/>
    </source>
</evidence>
<evidence type="ECO:0000313" key="9">
    <source>
        <dbReference type="Proteomes" id="UP001445076"/>
    </source>
</evidence>
<protein>
    <recommendedName>
        <fullName evidence="7">C2H2-type domain-containing protein</fullName>
    </recommendedName>
</protein>
<evidence type="ECO:0000259" key="7">
    <source>
        <dbReference type="PROSITE" id="PS50157"/>
    </source>
</evidence>
<feature type="domain" description="C2H2-type" evidence="7">
    <location>
        <begin position="904"/>
        <end position="932"/>
    </location>
</feature>
<feature type="domain" description="C2H2-type" evidence="7">
    <location>
        <begin position="483"/>
        <end position="510"/>
    </location>
</feature>
<organism evidence="8 9">
    <name type="scientific">Cherax quadricarinatus</name>
    <name type="common">Australian red claw crayfish</name>
    <dbReference type="NCBI Taxonomy" id="27406"/>
    <lineage>
        <taxon>Eukaryota</taxon>
        <taxon>Metazoa</taxon>
        <taxon>Ecdysozoa</taxon>
        <taxon>Arthropoda</taxon>
        <taxon>Crustacea</taxon>
        <taxon>Multicrustacea</taxon>
        <taxon>Malacostraca</taxon>
        <taxon>Eumalacostraca</taxon>
        <taxon>Eucarida</taxon>
        <taxon>Decapoda</taxon>
        <taxon>Pleocyemata</taxon>
        <taxon>Astacidea</taxon>
        <taxon>Parastacoidea</taxon>
        <taxon>Parastacidae</taxon>
        <taxon>Cherax</taxon>
    </lineage>
</organism>
<feature type="compositionally biased region" description="Polar residues" evidence="6">
    <location>
        <begin position="1329"/>
        <end position="1346"/>
    </location>
</feature>
<name>A0AAW0XF34_CHEQU</name>
<dbReference type="PANTHER" id="PTHR24379:SF127">
    <property type="entry name" value="BLOODY FINGERS-RELATED"/>
    <property type="match status" value="1"/>
</dbReference>
<feature type="domain" description="C2H2-type" evidence="7">
    <location>
        <begin position="1661"/>
        <end position="1688"/>
    </location>
</feature>
<feature type="domain" description="C2H2-type" evidence="7">
    <location>
        <begin position="820"/>
        <end position="847"/>
    </location>
</feature>
<dbReference type="FunFam" id="3.30.160.60:FF:000630">
    <property type="entry name" value="Zinc finger protein 180"/>
    <property type="match status" value="1"/>
</dbReference>
<dbReference type="Proteomes" id="UP001445076">
    <property type="component" value="Unassembled WGS sequence"/>
</dbReference>
<feature type="domain" description="C2H2-type" evidence="7">
    <location>
        <begin position="691"/>
        <end position="718"/>
    </location>
</feature>
<dbReference type="EMBL" id="JARKIK010000026">
    <property type="protein sequence ID" value="KAK8743115.1"/>
    <property type="molecule type" value="Genomic_DNA"/>
</dbReference>
<dbReference type="Pfam" id="PF00096">
    <property type="entry name" value="zf-C2H2"/>
    <property type="match status" value="7"/>
</dbReference>
<feature type="domain" description="C2H2-type" evidence="7">
    <location>
        <begin position="1606"/>
        <end position="1633"/>
    </location>
</feature>
<feature type="domain" description="C2H2-type" evidence="7">
    <location>
        <begin position="932"/>
        <end position="960"/>
    </location>
</feature>
<dbReference type="SUPFAM" id="SSF57667">
    <property type="entry name" value="beta-beta-alpha zinc fingers"/>
    <property type="match status" value="10"/>
</dbReference>
<accession>A0AAW0XF34</accession>
<feature type="compositionally biased region" description="Polar residues" evidence="6">
    <location>
        <begin position="1551"/>
        <end position="1563"/>
    </location>
</feature>
<feature type="domain" description="C2H2-type" evidence="7">
    <location>
        <begin position="1633"/>
        <end position="1660"/>
    </location>
</feature>
<keyword evidence="3 5" id="KW-0863">Zinc-finger</keyword>
<feature type="domain" description="C2H2-type" evidence="7">
    <location>
        <begin position="730"/>
        <end position="752"/>
    </location>
</feature>
<feature type="region of interest" description="Disordered" evidence="6">
    <location>
        <begin position="1743"/>
        <end position="1765"/>
    </location>
</feature>
<dbReference type="FunFam" id="3.30.160.60:FF:000100">
    <property type="entry name" value="Zinc finger 45-like"/>
    <property type="match status" value="1"/>
</dbReference>
<dbReference type="GO" id="GO:0008270">
    <property type="term" value="F:zinc ion binding"/>
    <property type="evidence" value="ECO:0007669"/>
    <property type="project" value="UniProtKB-KW"/>
</dbReference>
<keyword evidence="2" id="KW-0677">Repeat</keyword>
<feature type="region of interest" description="Disordered" evidence="6">
    <location>
        <begin position="1043"/>
        <end position="1065"/>
    </location>
</feature>
<reference evidence="8 9" key="1">
    <citation type="journal article" date="2024" name="BMC Genomics">
        <title>Genome assembly of redclaw crayfish (Cherax quadricarinatus) provides insights into its immune adaptation and hypoxia tolerance.</title>
        <authorList>
            <person name="Liu Z."/>
            <person name="Zheng J."/>
            <person name="Li H."/>
            <person name="Fang K."/>
            <person name="Wang S."/>
            <person name="He J."/>
            <person name="Zhou D."/>
            <person name="Weng S."/>
            <person name="Chi M."/>
            <person name="Gu Z."/>
            <person name="He J."/>
            <person name="Li F."/>
            <person name="Wang M."/>
        </authorList>
    </citation>
    <scope>NUCLEOTIDE SEQUENCE [LARGE SCALE GENOMIC DNA]</scope>
    <source>
        <strain evidence="8">ZL_2023a</strain>
    </source>
</reference>
<dbReference type="PROSITE" id="PS50157">
    <property type="entry name" value="ZINC_FINGER_C2H2_2"/>
    <property type="match status" value="17"/>
</dbReference>
<dbReference type="PROSITE" id="PS00028">
    <property type="entry name" value="ZINC_FINGER_C2H2_1"/>
    <property type="match status" value="20"/>
</dbReference>
<comment type="caution">
    <text evidence="8">The sequence shown here is derived from an EMBL/GenBank/DDBJ whole genome shotgun (WGS) entry which is preliminary data.</text>
</comment>
<keyword evidence="1" id="KW-0479">Metal-binding</keyword>
<proteinExistence type="predicted"/>
<evidence type="ECO:0000313" key="8">
    <source>
        <dbReference type="EMBL" id="KAK8743115.1"/>
    </source>
</evidence>
<evidence type="ECO:0000256" key="3">
    <source>
        <dbReference type="ARBA" id="ARBA00022771"/>
    </source>
</evidence>
<feature type="domain" description="C2H2-type" evidence="7">
    <location>
        <begin position="1771"/>
        <end position="1798"/>
    </location>
</feature>
<evidence type="ECO:0000256" key="6">
    <source>
        <dbReference type="SAM" id="MobiDB-lite"/>
    </source>
</evidence>
<sequence>MPYISDGHFIMERIVTSNLQSSLVPRLPVTISQTMTHSTASETAGDTTQNSSLLTSEFCELTSKLDRDNLIKVELAQPCRYLEEVPIFGIGAADEVQQGGLSNDNVDLSERMSVLETTGLDPSHIETRPEGNAGIQTNVESDGEPKESKVDLLNSAPFLVSEDGVVFQCFPISEKEVIIVSLNDNSLATTDSLPSCVPIASESNSGGNTSHLRICPPNNISAENKIDIGKKLNISLTHPVDGTVPGVSSQDNTESSVVLSSVEHEGNYNTPSCTMAESSTSIKKCASNHIKPGAEVFTSSLCCGAVKDTQSNATINHKRKLNCIVEDAEEGPRKEAKITHATVYAPLLRKPRSLAADSEEQMSSEWLKCSMCSNVLPSAATLRHHLVVQHQQKNITSFLCFLCKHECWSENQQDWHLRVHHGIKNKAVACFVCGARLSTPAERKAHVRKHPATLACPSCSLKFSAQHQLAAHAKQHLEKLQPHGCLICGARFTQQGVLQVHLWRHRPQKCPQEECEHVAEDESWLVIHLQNEHALTSRQIHCIITDRNASDHKMDLLLGKYSSLQDNTLASHSSHSLQEYLSFDNMWLSSVGGSSSQLNHAKSEKLKSCSDKNSQDTADQDLNILKNVVNCLVEAVANVEEEEKKGTRREEDLLYKVTEEGPTLHRCGLCNIYLPSAEELALHKAGHDQAIICLKCQKSFLSMKQLKRHMTVHNSQDASQLETEKVPREHRCLQCGKICGSESALSRHRGTHMRSLGRHQCETCKRQVRTRAHLIEHMARVHKINHESKKLQCPMCDRRFTTKTHLESHLIIHGEREPQWSCNRCGRSYVRPSSLQRHMATHDQKYVCSTCDESFVAARHLAIHARKHDPTHKTRLSCPKCPQRYAYESQFQVHMRIHTGEKPYVCETCGKCFKRLQQCRAHHRSSHENHKETCVQCYKTFGDKTNLLRHRLMVHNHLKRWVCGVCAQSYAYSQDLRKHLQKKHNLTFEKLDRTNKKSRHEVYVVPELGSQNSSAVVQGAVEIVCALEHRKVQQVLCGTSSTLKKPRKHDVENAEEVDNPDDPSSFQDNPVAFASLVVNEPPPVQETAVTAASVLVPSATIAIPTLIENNHIQAEEKSGLNVVATAAAAAGEREVQSFVRLAGITCVECGVETSTPLQCGPCGALLCSQGHLDIHVASNHHVMFQCSVCGLHYASQGECVAHVTSSHSSHLLAVQGGATTYLTPQSSQSIQIASGSTLPPQICLPLPHSQPTPQCLMQVGGRSSQVPLVIAPARANTAIQQIGTSNVILQYPNVTSLPSSFQGIPHSATLDSTKSQGNQPVFTMTGVLSGQQATQPRNQRKANQNLDKQKQAVPSVCAITLPSSNDGSLILTAAGETPSVNLSSVQNIASLPTVFPHTNNSGENSTFLMGNLTINSQPNDGAPVLLMGSLPFNNLSVGSTTVLSQNKQCNVSSQTNTSVASVLLTLAEASASEVPSSLSLRNSPRDAEERLKYHPAMTVTKMPPQKTCEEVPNIVDGPNLLQSLVGLPVENEIHTSDPPLLHTAQEAENICSQEPPQEVSVQIIQPRRRKSKAESKTKLFWEKEASRTQRDEENKMSSNSATNPAYQCPTCGKELQSKTYLERHQRTHATQKFKCQECDKAFTEKYNLKIHMLTHTHERPHVCSLCLKSFRYVRDLKDHKHNHEGSRPHVCKVCERRFVRWRDYIRHYREQHSTQRYQCKICGSSFKRRFYLETVHMRTHHPQMQELPEETSIPDPNKPKCREPSETKESHICRVCGRTFARARYLTSHLRTHSKRADYVRCPKCPRMFTSERTLKVHNEAFHGRETTGSQDISSSGCTVSDEKQMSASRFYSELQEPQPNSTAVSKANLLHTSSASSSHVEAPQLEPLPSSEVTNHLLQHPSNCSREELQREDQDGVVSLSVHMEDCVPINYLTQFSAP</sequence>
<feature type="domain" description="C2H2-type" evidence="7">
    <location>
        <begin position="1800"/>
        <end position="1828"/>
    </location>
</feature>
<feature type="domain" description="C2H2-type" evidence="7">
    <location>
        <begin position="1689"/>
        <end position="1717"/>
    </location>
</feature>
<keyword evidence="9" id="KW-1185">Reference proteome</keyword>
<dbReference type="Gene3D" id="3.30.160.60">
    <property type="entry name" value="Classic Zinc Finger"/>
    <property type="match status" value="13"/>
</dbReference>
<feature type="domain" description="C2H2-type" evidence="7">
    <location>
        <begin position="876"/>
        <end position="903"/>
    </location>
</feature>
<dbReference type="SMART" id="SM00355">
    <property type="entry name" value="ZnF_C2H2"/>
    <property type="match status" value="26"/>
</dbReference>
<dbReference type="InterPro" id="IPR036236">
    <property type="entry name" value="Znf_C2H2_sf"/>
</dbReference>
<feature type="domain" description="C2H2-type" evidence="7">
    <location>
        <begin position="759"/>
        <end position="787"/>
    </location>
</feature>
<feature type="compositionally biased region" description="Basic and acidic residues" evidence="6">
    <location>
        <begin position="1572"/>
        <end position="1595"/>
    </location>
</feature>